<organism evidence="7 8">
    <name type="scientific">Ascobolus immersus RN42</name>
    <dbReference type="NCBI Taxonomy" id="1160509"/>
    <lineage>
        <taxon>Eukaryota</taxon>
        <taxon>Fungi</taxon>
        <taxon>Dikarya</taxon>
        <taxon>Ascomycota</taxon>
        <taxon>Pezizomycotina</taxon>
        <taxon>Pezizomycetes</taxon>
        <taxon>Pezizales</taxon>
        <taxon>Ascobolaceae</taxon>
        <taxon>Ascobolus</taxon>
    </lineage>
</organism>
<dbReference type="PROSITE" id="PS00623">
    <property type="entry name" value="GMC_OXRED_1"/>
    <property type="match status" value="1"/>
</dbReference>
<comment type="similarity">
    <text evidence="1 4">Belongs to the GMC oxidoreductase family.</text>
</comment>
<dbReference type="PANTHER" id="PTHR11552:SF115">
    <property type="entry name" value="DEHYDROGENASE XPTC-RELATED"/>
    <property type="match status" value="1"/>
</dbReference>
<dbReference type="Proteomes" id="UP000275078">
    <property type="component" value="Unassembled WGS sequence"/>
</dbReference>
<dbReference type="STRING" id="1160509.A0A3N4HQD6"/>
<dbReference type="PANTHER" id="PTHR11552">
    <property type="entry name" value="GLUCOSE-METHANOL-CHOLINE GMC OXIDOREDUCTASE"/>
    <property type="match status" value="1"/>
</dbReference>
<dbReference type="Pfam" id="PF00732">
    <property type="entry name" value="GMC_oxred_N"/>
    <property type="match status" value="1"/>
</dbReference>
<dbReference type="PIRSF" id="PIRSF000137">
    <property type="entry name" value="Alcohol_oxidase"/>
    <property type="match status" value="1"/>
</dbReference>
<feature type="active site" description="Proton acceptor" evidence="2">
    <location>
        <position position="588"/>
    </location>
</feature>
<dbReference type="PROSITE" id="PS00624">
    <property type="entry name" value="GMC_OXRED_2"/>
    <property type="match status" value="1"/>
</dbReference>
<evidence type="ECO:0000259" key="5">
    <source>
        <dbReference type="PROSITE" id="PS00623"/>
    </source>
</evidence>
<keyword evidence="4" id="KW-0285">Flavoprotein</keyword>
<dbReference type="InterPro" id="IPR007867">
    <property type="entry name" value="GMC_OxRtase_C"/>
</dbReference>
<comment type="cofactor">
    <cofactor evidence="3">
        <name>FAD</name>
        <dbReference type="ChEBI" id="CHEBI:57692"/>
    </cofactor>
</comment>
<feature type="binding site" evidence="3">
    <location>
        <position position="263"/>
    </location>
    <ligand>
        <name>FAD</name>
        <dbReference type="ChEBI" id="CHEBI:57692"/>
    </ligand>
</feature>
<dbReference type="GO" id="GO:0044550">
    <property type="term" value="P:secondary metabolite biosynthetic process"/>
    <property type="evidence" value="ECO:0007669"/>
    <property type="project" value="TreeGrafter"/>
</dbReference>
<evidence type="ECO:0000256" key="1">
    <source>
        <dbReference type="ARBA" id="ARBA00010790"/>
    </source>
</evidence>
<protein>
    <submittedName>
        <fullName evidence="7">Alcohol oxidase</fullName>
    </submittedName>
</protein>
<feature type="binding site" evidence="3">
    <location>
        <position position="114"/>
    </location>
    <ligand>
        <name>FAD</name>
        <dbReference type="ChEBI" id="CHEBI:57692"/>
    </ligand>
</feature>
<feature type="domain" description="Glucose-methanol-choline oxidoreductase N-terminal" evidence="5">
    <location>
        <begin position="112"/>
        <end position="135"/>
    </location>
</feature>
<feature type="active site" description="Proton donor" evidence="2">
    <location>
        <position position="545"/>
    </location>
</feature>
<dbReference type="InterPro" id="IPR012132">
    <property type="entry name" value="GMC_OxRdtase"/>
</dbReference>
<evidence type="ECO:0000313" key="8">
    <source>
        <dbReference type="Proteomes" id="UP000275078"/>
    </source>
</evidence>
<dbReference type="GO" id="GO:0050660">
    <property type="term" value="F:flavin adenine dinucleotide binding"/>
    <property type="evidence" value="ECO:0007669"/>
    <property type="project" value="InterPro"/>
</dbReference>
<evidence type="ECO:0000256" key="2">
    <source>
        <dbReference type="PIRSR" id="PIRSR000137-1"/>
    </source>
</evidence>
<gene>
    <name evidence="7" type="ORF">BJ508DRAFT_331532</name>
</gene>
<evidence type="ECO:0000256" key="3">
    <source>
        <dbReference type="PIRSR" id="PIRSR000137-2"/>
    </source>
</evidence>
<proteinExistence type="inferred from homology"/>
<dbReference type="OrthoDB" id="269227at2759"/>
<sequence>MKAQILTSFLIGSNLVNAYALKPRVISPGEKLDKYDYVIIGGGHAGGVVAARIAENSKASVLVIEAGPLDQDEEIAIVPGKAGAIMGTKYDWNFTTVPMEFAGARSIAVPAAKVVGGGSVMNGMAFDRGAASDYDAWNDLGNKGWGWKDLLPYFKKHEHFHPPPKDIAEQYGITYEASAHGFDGPIHASYPPFQDPLSLPWIKGLNSLGIPKERDGHNGRALNVFWSPNALDPKSMTRSYVKPGYYLPATKRRNFHALLGNTVTKVVTKKVGKKIVVTEIEYTTGPGAAKQRVRVGKEAIVSAGAIGSPRLLQISGIGPSALSKSLGVTPVVDLPGVGSNYQDHSYQFVFNFLTNSTQAPPPTDAEAAAEYYANKTGPWTRSGPTLFAFLPFKTFTENATSILSSWKAQSPAAHLAAGSSTEVVKGYSKQVEVLTKRLATNLMAMTEYVWTGGSVLLSAQHPLSRGTIKAASTDVFQQPLIDLRYGSNPLDYKVLADSVRWLRKALQTAPELAALGPIEFAPGPDVQTDEQFAANFAGSITTMFHSCCTNPMQPQKIGGVVDDKLKVYGVDNLRVVDASIIPLIPGTHIQATVYAIAEKAADLILRGR</sequence>
<evidence type="ECO:0000256" key="4">
    <source>
        <dbReference type="RuleBase" id="RU003968"/>
    </source>
</evidence>
<dbReference type="Pfam" id="PF05199">
    <property type="entry name" value="GMC_oxred_C"/>
    <property type="match status" value="1"/>
</dbReference>
<dbReference type="AlphaFoldDB" id="A0A3N4HQD6"/>
<keyword evidence="8" id="KW-1185">Reference proteome</keyword>
<keyword evidence="3 4" id="KW-0274">FAD</keyword>
<dbReference type="EMBL" id="ML119752">
    <property type="protein sequence ID" value="RPA76043.1"/>
    <property type="molecule type" value="Genomic_DNA"/>
</dbReference>
<feature type="domain" description="Glucose-methanol-choline oxidoreductase N-terminal" evidence="6">
    <location>
        <begin position="304"/>
        <end position="318"/>
    </location>
</feature>
<dbReference type="SUPFAM" id="SSF54373">
    <property type="entry name" value="FAD-linked reductases, C-terminal domain"/>
    <property type="match status" value="1"/>
</dbReference>
<name>A0A3N4HQD6_ASCIM</name>
<dbReference type="InterPro" id="IPR036188">
    <property type="entry name" value="FAD/NAD-bd_sf"/>
</dbReference>
<dbReference type="GO" id="GO:0016614">
    <property type="term" value="F:oxidoreductase activity, acting on CH-OH group of donors"/>
    <property type="evidence" value="ECO:0007669"/>
    <property type="project" value="InterPro"/>
</dbReference>
<dbReference type="Gene3D" id="3.50.50.60">
    <property type="entry name" value="FAD/NAD(P)-binding domain"/>
    <property type="match status" value="1"/>
</dbReference>
<accession>A0A3N4HQD6</accession>
<reference evidence="7 8" key="1">
    <citation type="journal article" date="2018" name="Nat. Ecol. Evol.">
        <title>Pezizomycetes genomes reveal the molecular basis of ectomycorrhizal truffle lifestyle.</title>
        <authorList>
            <person name="Murat C."/>
            <person name="Payen T."/>
            <person name="Noel B."/>
            <person name="Kuo A."/>
            <person name="Morin E."/>
            <person name="Chen J."/>
            <person name="Kohler A."/>
            <person name="Krizsan K."/>
            <person name="Balestrini R."/>
            <person name="Da Silva C."/>
            <person name="Montanini B."/>
            <person name="Hainaut M."/>
            <person name="Levati E."/>
            <person name="Barry K.W."/>
            <person name="Belfiori B."/>
            <person name="Cichocki N."/>
            <person name="Clum A."/>
            <person name="Dockter R.B."/>
            <person name="Fauchery L."/>
            <person name="Guy J."/>
            <person name="Iotti M."/>
            <person name="Le Tacon F."/>
            <person name="Lindquist E.A."/>
            <person name="Lipzen A."/>
            <person name="Malagnac F."/>
            <person name="Mello A."/>
            <person name="Molinier V."/>
            <person name="Miyauchi S."/>
            <person name="Poulain J."/>
            <person name="Riccioni C."/>
            <person name="Rubini A."/>
            <person name="Sitrit Y."/>
            <person name="Splivallo R."/>
            <person name="Traeger S."/>
            <person name="Wang M."/>
            <person name="Zifcakova L."/>
            <person name="Wipf D."/>
            <person name="Zambonelli A."/>
            <person name="Paolocci F."/>
            <person name="Nowrousian M."/>
            <person name="Ottonello S."/>
            <person name="Baldrian P."/>
            <person name="Spatafora J.W."/>
            <person name="Henrissat B."/>
            <person name="Nagy L.G."/>
            <person name="Aury J.M."/>
            <person name="Wincker P."/>
            <person name="Grigoriev I.V."/>
            <person name="Bonfante P."/>
            <person name="Martin F.M."/>
        </authorList>
    </citation>
    <scope>NUCLEOTIDE SEQUENCE [LARGE SCALE GENOMIC DNA]</scope>
    <source>
        <strain evidence="7 8">RN42</strain>
    </source>
</reference>
<evidence type="ECO:0000259" key="6">
    <source>
        <dbReference type="PROSITE" id="PS00624"/>
    </source>
</evidence>
<dbReference type="InterPro" id="IPR000172">
    <property type="entry name" value="GMC_OxRdtase_N"/>
</dbReference>
<dbReference type="SUPFAM" id="SSF51905">
    <property type="entry name" value="FAD/NAD(P)-binding domain"/>
    <property type="match status" value="1"/>
</dbReference>
<evidence type="ECO:0000313" key="7">
    <source>
        <dbReference type="EMBL" id="RPA76043.1"/>
    </source>
</evidence>
<dbReference type="Gene3D" id="3.30.560.10">
    <property type="entry name" value="Glucose Oxidase, domain 3"/>
    <property type="match status" value="1"/>
</dbReference>